<protein>
    <recommendedName>
        <fullName evidence="1">Methyltransferase type 11 domain-containing protein</fullName>
    </recommendedName>
</protein>
<evidence type="ECO:0000259" key="1">
    <source>
        <dbReference type="Pfam" id="PF08241"/>
    </source>
</evidence>
<dbReference type="Proteomes" id="UP000229915">
    <property type="component" value="Unassembled WGS sequence"/>
</dbReference>
<comment type="caution">
    <text evidence="2">The sequence shown here is derived from an EMBL/GenBank/DDBJ whole genome shotgun (WGS) entry which is preliminary data.</text>
</comment>
<dbReference type="CDD" id="cd02440">
    <property type="entry name" value="AdoMet_MTases"/>
    <property type="match status" value="1"/>
</dbReference>
<dbReference type="SUPFAM" id="SSF53335">
    <property type="entry name" value="S-adenosyl-L-methionine-dependent methyltransferases"/>
    <property type="match status" value="1"/>
</dbReference>
<gene>
    <name evidence="2" type="ORF">COY33_00515</name>
</gene>
<dbReference type="EMBL" id="PFNK01000017">
    <property type="protein sequence ID" value="PIZ43961.1"/>
    <property type="molecule type" value="Genomic_DNA"/>
</dbReference>
<dbReference type="InterPro" id="IPR029063">
    <property type="entry name" value="SAM-dependent_MTases_sf"/>
</dbReference>
<dbReference type="PANTHER" id="PTHR43861">
    <property type="entry name" value="TRANS-ACONITATE 2-METHYLTRANSFERASE-RELATED"/>
    <property type="match status" value="1"/>
</dbReference>
<dbReference type="InterPro" id="IPR013216">
    <property type="entry name" value="Methyltransf_11"/>
</dbReference>
<dbReference type="Pfam" id="PF08241">
    <property type="entry name" value="Methyltransf_11"/>
    <property type="match status" value="1"/>
</dbReference>
<feature type="domain" description="Methyltransferase type 11" evidence="1">
    <location>
        <begin position="41"/>
        <end position="137"/>
    </location>
</feature>
<evidence type="ECO:0000313" key="3">
    <source>
        <dbReference type="Proteomes" id="UP000229915"/>
    </source>
</evidence>
<dbReference type="AlphaFoldDB" id="A0A2M7TEB5"/>
<dbReference type="GO" id="GO:0008757">
    <property type="term" value="F:S-adenosylmethionine-dependent methyltransferase activity"/>
    <property type="evidence" value="ECO:0007669"/>
    <property type="project" value="InterPro"/>
</dbReference>
<accession>A0A2M7TEB5</accession>
<evidence type="ECO:0000313" key="2">
    <source>
        <dbReference type="EMBL" id="PIZ43961.1"/>
    </source>
</evidence>
<sequence>MQKTNEESDFYNNHSCYPTFTKPFVEEVLNIAKFKVGELVLDAGCGNGYWSRVLSNLGCRTIGIDISPVAVELAIQKSGKNQTFLIADLLKPLPFPKDHFDAIIIGVTLHHFPSTKDLKSVAKNIYPCLKNGGKVVVIEPNGSNPISRISRVLGRFLVKFFKNISTENETFHSIGTYEKVFEGSGYSRVFSKTFQEKPEGEKLHPFIMFLVGIRYFLNDLTWKLLPNRYGGNEVVLVFKKSNSTSRSGCES</sequence>
<dbReference type="Gene3D" id="3.40.50.150">
    <property type="entry name" value="Vaccinia Virus protein VP39"/>
    <property type="match status" value="1"/>
</dbReference>
<reference evidence="3" key="1">
    <citation type="submission" date="2017-09" db="EMBL/GenBank/DDBJ databases">
        <title>Depth-based differentiation of microbial function through sediment-hosted aquifers and enrichment of novel symbionts in the deep terrestrial subsurface.</title>
        <authorList>
            <person name="Probst A.J."/>
            <person name="Ladd B."/>
            <person name="Jarett J.K."/>
            <person name="Geller-Mcgrath D.E."/>
            <person name="Sieber C.M.K."/>
            <person name="Emerson J.B."/>
            <person name="Anantharaman K."/>
            <person name="Thomas B.C."/>
            <person name="Malmstrom R."/>
            <person name="Stieglmeier M."/>
            <person name="Klingl A."/>
            <person name="Woyke T."/>
            <person name="Ryan C.M."/>
            <person name="Banfield J.F."/>
        </authorList>
    </citation>
    <scope>NUCLEOTIDE SEQUENCE [LARGE SCALE GENOMIC DNA]</scope>
</reference>
<dbReference type="PANTHER" id="PTHR43861:SF1">
    <property type="entry name" value="TRANS-ACONITATE 2-METHYLTRANSFERASE"/>
    <property type="match status" value="1"/>
</dbReference>
<name>A0A2M7TEB5_UNCKA</name>
<proteinExistence type="predicted"/>
<organism evidence="2 3">
    <name type="scientific">candidate division WWE3 bacterium CG_4_10_14_0_2_um_filter_42_7</name>
    <dbReference type="NCBI Taxonomy" id="1975073"/>
    <lineage>
        <taxon>Bacteria</taxon>
        <taxon>Katanobacteria</taxon>
    </lineage>
</organism>